<dbReference type="PANTHER" id="PTHR30622">
    <property type="entry name" value="UNDECAPRENYL-DIPHOSPHATASE"/>
    <property type="match status" value="1"/>
</dbReference>
<feature type="transmembrane region" description="Helical" evidence="14">
    <location>
        <begin position="214"/>
        <end position="235"/>
    </location>
</feature>
<keyword evidence="10 14" id="KW-0046">Antibiotic resistance</keyword>
<dbReference type="GO" id="GO:0009252">
    <property type="term" value="P:peptidoglycan biosynthetic process"/>
    <property type="evidence" value="ECO:0007669"/>
    <property type="project" value="UniProtKB-KW"/>
</dbReference>
<feature type="transmembrane region" description="Helical" evidence="14">
    <location>
        <begin position="7"/>
        <end position="29"/>
    </location>
</feature>
<name>A0A0G1CP91_9BACT</name>
<evidence type="ECO:0000256" key="8">
    <source>
        <dbReference type="ARBA" id="ARBA00022989"/>
    </source>
</evidence>
<protein>
    <recommendedName>
        <fullName evidence="4 14">Undecaprenyl-diphosphatase</fullName>
        <ecNumber evidence="3 14">3.6.1.27</ecNumber>
    </recommendedName>
    <alternativeName>
        <fullName evidence="12 14">Bacitracin resistance protein</fullName>
    </alternativeName>
    <alternativeName>
        <fullName evidence="11 14">Undecaprenyl pyrophosphate phosphatase</fullName>
    </alternativeName>
</protein>
<feature type="transmembrane region" description="Helical" evidence="14">
    <location>
        <begin position="115"/>
        <end position="133"/>
    </location>
</feature>
<evidence type="ECO:0000256" key="14">
    <source>
        <dbReference type="HAMAP-Rule" id="MF_01006"/>
    </source>
</evidence>
<sequence>MELVKAILLGAVQGISEFLPISSTGHLIIAENLLGISQEKYGLSFDAALHLGTLIALLWFFRDDWKKLVLAAITKMSSSGLTGGSIKIDSRSPIGVEDKFRGNDIRGGNDNSQRLAFLLLIGTVPGVLFGLLLEKKVETVFRSPVLIALTLILFSGVLIYVEKVGKKIRDIKQMNWRDSLTVGLAQAVALIPGVSRSGITISAGMWRGLRREEAARFAFLLSAPIIAGAGGLKLIKTIGLFASGELAFSELTFFAVGIVSAAIFGYLTIKYFLRFKQTFFVSICGV</sequence>
<dbReference type="HAMAP" id="MF_01006">
    <property type="entry name" value="Undec_diphosphatase"/>
    <property type="match status" value="1"/>
</dbReference>
<evidence type="ECO:0000256" key="6">
    <source>
        <dbReference type="ARBA" id="ARBA00022692"/>
    </source>
</evidence>
<dbReference type="GO" id="GO:0050380">
    <property type="term" value="F:undecaprenyl-diphosphatase activity"/>
    <property type="evidence" value="ECO:0007669"/>
    <property type="project" value="UniProtKB-UniRule"/>
</dbReference>
<dbReference type="InterPro" id="IPR003824">
    <property type="entry name" value="UppP"/>
</dbReference>
<keyword evidence="7 14" id="KW-0378">Hydrolase</keyword>
<keyword evidence="5 14" id="KW-1003">Cell membrane</keyword>
<feature type="transmembrane region" description="Helical" evidence="14">
    <location>
        <begin position="41"/>
        <end position="61"/>
    </location>
</feature>
<dbReference type="GO" id="GO:0008360">
    <property type="term" value="P:regulation of cell shape"/>
    <property type="evidence" value="ECO:0007669"/>
    <property type="project" value="UniProtKB-KW"/>
</dbReference>
<feature type="transmembrane region" description="Helical" evidence="14">
    <location>
        <begin position="247"/>
        <end position="269"/>
    </location>
</feature>
<keyword evidence="14" id="KW-0961">Cell wall biogenesis/degradation</keyword>
<dbReference type="PANTHER" id="PTHR30622:SF4">
    <property type="entry name" value="UNDECAPRENYL-DIPHOSPHATASE"/>
    <property type="match status" value="1"/>
</dbReference>
<accession>A0A0G1CP91</accession>
<evidence type="ECO:0000256" key="2">
    <source>
        <dbReference type="ARBA" id="ARBA00010621"/>
    </source>
</evidence>
<dbReference type="EMBL" id="LCFD01000002">
    <property type="protein sequence ID" value="KKS87369.1"/>
    <property type="molecule type" value="Genomic_DNA"/>
</dbReference>
<dbReference type="GO" id="GO:0046677">
    <property type="term" value="P:response to antibiotic"/>
    <property type="evidence" value="ECO:0007669"/>
    <property type="project" value="UniProtKB-UniRule"/>
</dbReference>
<evidence type="ECO:0000256" key="13">
    <source>
        <dbReference type="ARBA" id="ARBA00047594"/>
    </source>
</evidence>
<keyword evidence="8 14" id="KW-1133">Transmembrane helix</keyword>
<dbReference type="GO" id="GO:0005886">
    <property type="term" value="C:plasma membrane"/>
    <property type="evidence" value="ECO:0007669"/>
    <property type="project" value="UniProtKB-SubCell"/>
</dbReference>
<dbReference type="AlphaFoldDB" id="A0A0G1CP91"/>
<comment type="caution">
    <text evidence="15">The sequence shown here is derived from an EMBL/GenBank/DDBJ whole genome shotgun (WGS) entry which is preliminary data.</text>
</comment>
<evidence type="ECO:0000256" key="1">
    <source>
        <dbReference type="ARBA" id="ARBA00004651"/>
    </source>
</evidence>
<comment type="miscellaneous">
    <text evidence="14">Bacitracin is thought to be involved in the inhibition of peptidoglycan synthesis by sequestering undecaprenyl diphosphate, thereby reducing the pool of lipid carrier available.</text>
</comment>
<keyword evidence="6 14" id="KW-0812">Transmembrane</keyword>
<dbReference type="PATRIC" id="fig|1618446.3.peg.213"/>
<keyword evidence="9 14" id="KW-0472">Membrane</keyword>
<keyword evidence="14" id="KW-0573">Peptidoglycan synthesis</keyword>
<evidence type="ECO:0000256" key="9">
    <source>
        <dbReference type="ARBA" id="ARBA00023136"/>
    </source>
</evidence>
<dbReference type="Pfam" id="PF02673">
    <property type="entry name" value="BacA"/>
    <property type="match status" value="1"/>
</dbReference>
<organism evidence="15 16">
    <name type="scientific">Candidatus Gottesmanbacteria bacterium GW2011_GWB1_43_11</name>
    <dbReference type="NCBI Taxonomy" id="1618446"/>
    <lineage>
        <taxon>Bacteria</taxon>
        <taxon>Candidatus Gottesmaniibacteriota</taxon>
    </lineage>
</organism>
<dbReference type="Proteomes" id="UP000034050">
    <property type="component" value="Unassembled WGS sequence"/>
</dbReference>
<evidence type="ECO:0000256" key="7">
    <source>
        <dbReference type="ARBA" id="ARBA00022801"/>
    </source>
</evidence>
<keyword evidence="14" id="KW-0133">Cell shape</keyword>
<dbReference type="GO" id="GO:0071555">
    <property type="term" value="P:cell wall organization"/>
    <property type="evidence" value="ECO:0007669"/>
    <property type="project" value="UniProtKB-KW"/>
</dbReference>
<evidence type="ECO:0000256" key="11">
    <source>
        <dbReference type="ARBA" id="ARBA00032707"/>
    </source>
</evidence>
<gene>
    <name evidence="14" type="primary">uppP</name>
    <name evidence="15" type="ORF">UV61_C0002G0090</name>
</gene>
<comment type="similarity">
    <text evidence="2 14">Belongs to the UppP family.</text>
</comment>
<dbReference type="STRING" id="1618446.UV61_C0002G0090"/>
<reference evidence="15 16" key="1">
    <citation type="journal article" date="2015" name="Nature">
        <title>rRNA introns, odd ribosomes, and small enigmatic genomes across a large radiation of phyla.</title>
        <authorList>
            <person name="Brown C.T."/>
            <person name="Hug L.A."/>
            <person name="Thomas B.C."/>
            <person name="Sharon I."/>
            <person name="Castelle C.J."/>
            <person name="Singh A."/>
            <person name="Wilkins M.J."/>
            <person name="Williams K.H."/>
            <person name="Banfield J.F."/>
        </authorList>
    </citation>
    <scope>NUCLEOTIDE SEQUENCE [LARGE SCALE GENOMIC DNA]</scope>
</reference>
<evidence type="ECO:0000256" key="4">
    <source>
        <dbReference type="ARBA" id="ARBA00021581"/>
    </source>
</evidence>
<evidence type="ECO:0000256" key="12">
    <source>
        <dbReference type="ARBA" id="ARBA00032932"/>
    </source>
</evidence>
<evidence type="ECO:0000256" key="5">
    <source>
        <dbReference type="ARBA" id="ARBA00022475"/>
    </source>
</evidence>
<evidence type="ECO:0000313" key="15">
    <source>
        <dbReference type="EMBL" id="KKS87369.1"/>
    </source>
</evidence>
<dbReference type="EC" id="3.6.1.27" evidence="3 14"/>
<comment type="function">
    <text evidence="14">Catalyzes the dephosphorylation of undecaprenyl diphosphate (UPP). Confers resistance to bacitracin.</text>
</comment>
<feature type="transmembrane region" description="Helical" evidence="14">
    <location>
        <begin position="139"/>
        <end position="161"/>
    </location>
</feature>
<proteinExistence type="inferred from homology"/>
<evidence type="ECO:0000313" key="16">
    <source>
        <dbReference type="Proteomes" id="UP000034050"/>
    </source>
</evidence>
<evidence type="ECO:0000256" key="3">
    <source>
        <dbReference type="ARBA" id="ARBA00012374"/>
    </source>
</evidence>
<evidence type="ECO:0000256" key="10">
    <source>
        <dbReference type="ARBA" id="ARBA00023251"/>
    </source>
</evidence>
<comment type="catalytic activity">
    <reaction evidence="13 14">
        <text>di-trans,octa-cis-undecaprenyl diphosphate + H2O = di-trans,octa-cis-undecaprenyl phosphate + phosphate + H(+)</text>
        <dbReference type="Rhea" id="RHEA:28094"/>
        <dbReference type="ChEBI" id="CHEBI:15377"/>
        <dbReference type="ChEBI" id="CHEBI:15378"/>
        <dbReference type="ChEBI" id="CHEBI:43474"/>
        <dbReference type="ChEBI" id="CHEBI:58405"/>
        <dbReference type="ChEBI" id="CHEBI:60392"/>
        <dbReference type="EC" id="3.6.1.27"/>
    </reaction>
</comment>
<comment type="subcellular location">
    <subcellularLocation>
        <location evidence="1 14">Cell membrane</location>
        <topology evidence="1 14">Multi-pass membrane protein</topology>
    </subcellularLocation>
</comment>